<dbReference type="PANTHER" id="PTHR10334">
    <property type="entry name" value="CYSTEINE-RICH SECRETORY PROTEIN-RELATED"/>
    <property type="match status" value="1"/>
</dbReference>
<feature type="domain" description="SCP" evidence="3">
    <location>
        <begin position="64"/>
        <end position="171"/>
    </location>
</feature>
<evidence type="ECO:0000256" key="2">
    <source>
        <dbReference type="SAM" id="SignalP"/>
    </source>
</evidence>
<dbReference type="AlphaFoldDB" id="A0A8C5CSS4"/>
<feature type="signal peptide" evidence="2">
    <location>
        <begin position="1"/>
        <end position="21"/>
    </location>
</feature>
<sequence length="282" mass="31251">MAPRFFAIDFMLLCISCGTSALLAPGANSLPSANSTAPDAAAHSYGTDTTSISKSRKRRYISQNDMLAILDYHNKVRGKVFPPASNMEYMVWDESLAKSAEAWAQACLWEHGPPNLLRFLGQNLSVRTGRYRSILQLVRPWYDEVKDYSFPYPRDCKPRCPMRGPAMGLIFPELCQPYPGVFVCVWLHPYSKCVARVSGGAERQSVALHSLTHLFVCVLRPRAAGSPPTPSPPPHHPGAGIGSAIGRRNKCNTRTFRADTNVLDVGHVFVFAAGFRKWRISL</sequence>
<reference evidence="4" key="2">
    <citation type="submission" date="2025-09" db="UniProtKB">
        <authorList>
            <consortium name="Ensembl"/>
        </authorList>
    </citation>
    <scope>IDENTIFICATION</scope>
</reference>
<dbReference type="GO" id="GO:0005576">
    <property type="term" value="C:extracellular region"/>
    <property type="evidence" value="ECO:0007669"/>
    <property type="project" value="UniProtKB-SubCell"/>
</dbReference>
<evidence type="ECO:0000259" key="3">
    <source>
        <dbReference type="SMART" id="SM00198"/>
    </source>
</evidence>
<dbReference type="GeneTree" id="ENSGT00940000158635"/>
<keyword evidence="5" id="KW-1185">Reference proteome</keyword>
<dbReference type="SMART" id="SM00198">
    <property type="entry name" value="SCP"/>
    <property type="match status" value="1"/>
</dbReference>
<dbReference type="InterPro" id="IPR001283">
    <property type="entry name" value="CRISP-related"/>
</dbReference>
<dbReference type="Gene3D" id="3.40.33.10">
    <property type="entry name" value="CAP"/>
    <property type="match status" value="1"/>
</dbReference>
<dbReference type="Pfam" id="PF00188">
    <property type="entry name" value="CAP"/>
    <property type="match status" value="1"/>
</dbReference>
<reference evidence="4" key="1">
    <citation type="submission" date="2025-08" db="UniProtKB">
        <authorList>
            <consortium name="Ensembl"/>
        </authorList>
    </citation>
    <scope>IDENTIFICATION</scope>
</reference>
<dbReference type="GO" id="GO:0030414">
    <property type="term" value="F:peptidase inhibitor activity"/>
    <property type="evidence" value="ECO:0007669"/>
    <property type="project" value="UniProtKB-KW"/>
</dbReference>
<dbReference type="Proteomes" id="UP000694546">
    <property type="component" value="Chromosome 23"/>
</dbReference>
<dbReference type="SUPFAM" id="SSF55797">
    <property type="entry name" value="PR-1-like"/>
    <property type="match status" value="1"/>
</dbReference>
<organism evidence="4 5">
    <name type="scientific">Gadus morhua</name>
    <name type="common">Atlantic cod</name>
    <dbReference type="NCBI Taxonomy" id="8049"/>
    <lineage>
        <taxon>Eukaryota</taxon>
        <taxon>Metazoa</taxon>
        <taxon>Chordata</taxon>
        <taxon>Craniata</taxon>
        <taxon>Vertebrata</taxon>
        <taxon>Euteleostomi</taxon>
        <taxon>Actinopterygii</taxon>
        <taxon>Neopterygii</taxon>
        <taxon>Teleostei</taxon>
        <taxon>Neoteleostei</taxon>
        <taxon>Acanthomorphata</taxon>
        <taxon>Zeiogadaria</taxon>
        <taxon>Gadariae</taxon>
        <taxon>Gadiformes</taxon>
        <taxon>Gadoidei</taxon>
        <taxon>Gadidae</taxon>
        <taxon>Gadus</taxon>
    </lineage>
</organism>
<feature type="region of interest" description="Disordered" evidence="1">
    <location>
        <begin position="225"/>
        <end position="244"/>
    </location>
</feature>
<evidence type="ECO:0000313" key="4">
    <source>
        <dbReference type="Ensembl" id="ENSGMOP00000065611.1"/>
    </source>
</evidence>
<dbReference type="InterPro" id="IPR014044">
    <property type="entry name" value="CAP_dom"/>
</dbReference>
<dbReference type="Ensembl" id="ENSGMOT00000052412.1">
    <property type="protein sequence ID" value="ENSGMOP00000065611.1"/>
    <property type="gene ID" value="ENSGMOG00000030941.1"/>
</dbReference>
<feature type="compositionally biased region" description="Pro residues" evidence="1">
    <location>
        <begin position="227"/>
        <end position="236"/>
    </location>
</feature>
<feature type="chain" id="PRO_5045664169" description="SCP domain-containing protein" evidence="2">
    <location>
        <begin position="22"/>
        <end position="282"/>
    </location>
</feature>
<keyword evidence="2" id="KW-0732">Signal</keyword>
<protein>
    <recommendedName>
        <fullName evidence="3">SCP domain-containing protein</fullName>
    </recommendedName>
</protein>
<accession>A0A8C5CSS4</accession>
<dbReference type="InterPro" id="IPR035940">
    <property type="entry name" value="CAP_sf"/>
</dbReference>
<name>A0A8C5CSS4_GADMO</name>
<proteinExistence type="predicted"/>
<evidence type="ECO:0000256" key="1">
    <source>
        <dbReference type="SAM" id="MobiDB-lite"/>
    </source>
</evidence>
<evidence type="ECO:0000313" key="5">
    <source>
        <dbReference type="Proteomes" id="UP000694546"/>
    </source>
</evidence>